<dbReference type="Gene3D" id="3.90.45.10">
    <property type="entry name" value="Peptide deformylase"/>
    <property type="match status" value="1"/>
</dbReference>
<dbReference type="GO" id="GO:0042586">
    <property type="term" value="F:peptide deformylase activity"/>
    <property type="evidence" value="ECO:0007669"/>
    <property type="project" value="UniProtKB-UniRule"/>
</dbReference>
<feature type="binding site" evidence="6">
    <location>
        <position position="97"/>
    </location>
    <ligand>
        <name>Fe cation</name>
        <dbReference type="ChEBI" id="CHEBI:24875"/>
    </ligand>
</feature>
<dbReference type="EMBL" id="FAOZ01000009">
    <property type="protein sequence ID" value="CUU56829.1"/>
    <property type="molecule type" value="Genomic_DNA"/>
</dbReference>
<dbReference type="GO" id="GO:0046872">
    <property type="term" value="F:metal ion binding"/>
    <property type="evidence" value="ECO:0007669"/>
    <property type="project" value="UniProtKB-KW"/>
</dbReference>
<evidence type="ECO:0000256" key="3">
    <source>
        <dbReference type="ARBA" id="ARBA00022801"/>
    </source>
</evidence>
<dbReference type="GO" id="GO:0006412">
    <property type="term" value="P:translation"/>
    <property type="evidence" value="ECO:0007669"/>
    <property type="project" value="UniProtKB-UniRule"/>
</dbReference>
<dbReference type="Proteomes" id="UP000198802">
    <property type="component" value="Unassembled WGS sequence"/>
</dbReference>
<dbReference type="PIRSF" id="PIRSF004749">
    <property type="entry name" value="Pep_def"/>
    <property type="match status" value="1"/>
</dbReference>
<feature type="region of interest" description="Disordered" evidence="7">
    <location>
        <begin position="163"/>
        <end position="186"/>
    </location>
</feature>
<evidence type="ECO:0000256" key="6">
    <source>
        <dbReference type="HAMAP-Rule" id="MF_00163"/>
    </source>
</evidence>
<keyword evidence="5 6" id="KW-0408">Iron</keyword>
<dbReference type="RefSeq" id="WP_091277633.1">
    <property type="nucleotide sequence ID" value="NZ_FAOZ01000009.1"/>
</dbReference>
<reference evidence="9" key="1">
    <citation type="submission" date="2015-11" db="EMBL/GenBank/DDBJ databases">
        <authorList>
            <person name="Varghese N."/>
        </authorList>
    </citation>
    <scope>NUCLEOTIDE SEQUENCE [LARGE SCALE GENOMIC DNA]</scope>
    <source>
        <strain evidence="9">DSM 45899</strain>
    </source>
</reference>
<evidence type="ECO:0000256" key="1">
    <source>
        <dbReference type="ARBA" id="ARBA00010759"/>
    </source>
</evidence>
<feature type="binding site" evidence="6">
    <location>
        <position position="143"/>
    </location>
    <ligand>
        <name>Fe cation</name>
        <dbReference type="ChEBI" id="CHEBI:24875"/>
    </ligand>
</feature>
<feature type="active site" evidence="6">
    <location>
        <position position="140"/>
    </location>
</feature>
<gene>
    <name evidence="6" type="primary">def</name>
    <name evidence="8" type="ORF">Ga0074812_10949</name>
</gene>
<evidence type="ECO:0000256" key="4">
    <source>
        <dbReference type="ARBA" id="ARBA00022917"/>
    </source>
</evidence>
<evidence type="ECO:0000256" key="2">
    <source>
        <dbReference type="ARBA" id="ARBA00022723"/>
    </source>
</evidence>
<dbReference type="EC" id="3.5.1.88" evidence="6"/>
<dbReference type="PANTHER" id="PTHR10458">
    <property type="entry name" value="PEPTIDE DEFORMYLASE"/>
    <property type="match status" value="1"/>
</dbReference>
<keyword evidence="4 6" id="KW-0648">Protein biosynthesis</keyword>
<evidence type="ECO:0000313" key="8">
    <source>
        <dbReference type="EMBL" id="CUU56829.1"/>
    </source>
</evidence>
<keyword evidence="3 6" id="KW-0378">Hydrolase</keyword>
<organism evidence="8 9">
    <name type="scientific">Parafrankia irregularis</name>
    <dbReference type="NCBI Taxonomy" id="795642"/>
    <lineage>
        <taxon>Bacteria</taxon>
        <taxon>Bacillati</taxon>
        <taxon>Actinomycetota</taxon>
        <taxon>Actinomycetes</taxon>
        <taxon>Frankiales</taxon>
        <taxon>Frankiaceae</taxon>
        <taxon>Parafrankia</taxon>
    </lineage>
</organism>
<accession>A0A0S4QMT3</accession>
<dbReference type="PRINTS" id="PR01576">
    <property type="entry name" value="PDEFORMYLASE"/>
</dbReference>
<comment type="similarity">
    <text evidence="1 6">Belongs to the polypeptide deformylase family.</text>
</comment>
<dbReference type="AlphaFoldDB" id="A0A0S4QMT3"/>
<keyword evidence="2 6" id="KW-0479">Metal-binding</keyword>
<evidence type="ECO:0000256" key="7">
    <source>
        <dbReference type="SAM" id="MobiDB-lite"/>
    </source>
</evidence>
<dbReference type="HAMAP" id="MF_00163">
    <property type="entry name" value="Pep_deformylase"/>
    <property type="match status" value="1"/>
</dbReference>
<dbReference type="CDD" id="cd00487">
    <property type="entry name" value="Pep_deformylase"/>
    <property type="match status" value="1"/>
</dbReference>
<protein>
    <recommendedName>
        <fullName evidence="6">Peptide deformylase</fullName>
        <shortName evidence="6">PDF</shortName>
        <ecNumber evidence="6">3.5.1.88</ecNumber>
    </recommendedName>
    <alternativeName>
        <fullName evidence="6">Polypeptide deformylase</fullName>
    </alternativeName>
</protein>
<sequence length="186" mass="19850">MTLLPIRTLGDPVLRTPAEPVTVFDDALRRLVDNMIETMYDAPGVGLAAPQIGVGLRVFVFDTEYDSDDPRSSREPLVVVNPELETGAVGQDGSEGCLSVPGLAYPTPRSATATVRGFDATGAAVSYTGSGLLARCLQHETDHLNGTLYLDRLTDEHRQAAQKALSGGVRASRPVPSIFRRRSGDG</sequence>
<dbReference type="NCBIfam" id="TIGR00079">
    <property type="entry name" value="pept_deformyl"/>
    <property type="match status" value="1"/>
</dbReference>
<comment type="cofactor">
    <cofactor evidence="6">
        <name>Fe(2+)</name>
        <dbReference type="ChEBI" id="CHEBI:29033"/>
    </cofactor>
    <text evidence="6">Binds 1 Fe(2+) ion.</text>
</comment>
<keyword evidence="9" id="KW-1185">Reference proteome</keyword>
<comment type="catalytic activity">
    <reaction evidence="6">
        <text>N-terminal N-formyl-L-methionyl-[peptide] + H2O = N-terminal L-methionyl-[peptide] + formate</text>
        <dbReference type="Rhea" id="RHEA:24420"/>
        <dbReference type="Rhea" id="RHEA-COMP:10639"/>
        <dbReference type="Rhea" id="RHEA-COMP:10640"/>
        <dbReference type="ChEBI" id="CHEBI:15377"/>
        <dbReference type="ChEBI" id="CHEBI:15740"/>
        <dbReference type="ChEBI" id="CHEBI:49298"/>
        <dbReference type="ChEBI" id="CHEBI:64731"/>
        <dbReference type="EC" id="3.5.1.88"/>
    </reaction>
</comment>
<dbReference type="NCBIfam" id="NF001159">
    <property type="entry name" value="PRK00150.1-3"/>
    <property type="match status" value="1"/>
</dbReference>
<name>A0A0S4QMT3_9ACTN</name>
<dbReference type="InterPro" id="IPR036821">
    <property type="entry name" value="Peptide_deformylase_sf"/>
</dbReference>
<dbReference type="SUPFAM" id="SSF56420">
    <property type="entry name" value="Peptide deformylase"/>
    <property type="match status" value="1"/>
</dbReference>
<evidence type="ECO:0000256" key="5">
    <source>
        <dbReference type="ARBA" id="ARBA00023004"/>
    </source>
</evidence>
<proteinExistence type="inferred from homology"/>
<feature type="binding site" evidence="6">
    <location>
        <position position="139"/>
    </location>
    <ligand>
        <name>Fe cation</name>
        <dbReference type="ChEBI" id="CHEBI:24875"/>
    </ligand>
</feature>
<dbReference type="Pfam" id="PF01327">
    <property type="entry name" value="Pep_deformylase"/>
    <property type="match status" value="1"/>
</dbReference>
<dbReference type="PANTHER" id="PTHR10458:SF2">
    <property type="entry name" value="PEPTIDE DEFORMYLASE, MITOCHONDRIAL"/>
    <property type="match status" value="1"/>
</dbReference>
<evidence type="ECO:0000313" key="9">
    <source>
        <dbReference type="Proteomes" id="UP000198802"/>
    </source>
</evidence>
<comment type="function">
    <text evidence="6">Removes the formyl group from the N-terminal Met of newly synthesized proteins. Requires at least a dipeptide for an efficient rate of reaction. N-terminal L-methionine is a prerequisite for activity but the enzyme has broad specificity at other positions.</text>
</comment>
<dbReference type="InterPro" id="IPR023635">
    <property type="entry name" value="Peptide_deformylase"/>
</dbReference>